<sequence length="432" mass="44755">MKNKDSRGRLSAGAARTWVLVALAVVALALAGWWWTGRSAADGRDAAASAASGAAGAGRPAGGRFGRSGPQPVSAARVQQRDMPVVVDAIGSIAAANTAVVRAKVSGELKAIYFKEGQAVKAGQVLALIDPRPLEIARDQAQATLARDQAQLENARADLARYKDLVAKEAAPRQQLDTQQALVRQLEATLLSDQASVANAKLQLSYTQVTAPIAGQVGLKQADLGNNVGPNDANGLLTIAQMQPAAVVFAVPDARLARIREQLSGKQALPVQAWDRERRVKLAEGRVASTDNAIDATTGTIKVKALFDNQDGSLFPNQFVNVRLQLDVLKDALVVPAAAVQRGAPGSFVYVIADGTVTLRKVQLLATDGDWTAVQGALKPGEQVVTDGADRLRDGGKAEVITAPAGGASAPGGRGRNRGAAAASAASAASDR</sequence>
<dbReference type="InterPro" id="IPR058626">
    <property type="entry name" value="MdtA-like_b-barrel"/>
</dbReference>
<dbReference type="Proteomes" id="UP001606300">
    <property type="component" value="Unassembled WGS sequence"/>
</dbReference>
<evidence type="ECO:0000256" key="2">
    <source>
        <dbReference type="ARBA" id="ARBA00009477"/>
    </source>
</evidence>
<evidence type="ECO:0000256" key="6">
    <source>
        <dbReference type="SAM" id="Coils"/>
    </source>
</evidence>
<dbReference type="InterPro" id="IPR058637">
    <property type="entry name" value="YknX-like_C"/>
</dbReference>
<feature type="region of interest" description="Disordered" evidence="7">
    <location>
        <begin position="53"/>
        <end position="72"/>
    </location>
</feature>
<comment type="caution">
    <text evidence="13">The sequence shown here is derived from an EMBL/GenBank/DDBJ whole genome shotgun (WGS) entry which is preliminary data.</text>
</comment>
<dbReference type="Pfam" id="PF25876">
    <property type="entry name" value="HH_MFP_RND"/>
    <property type="match status" value="1"/>
</dbReference>
<evidence type="ECO:0000256" key="1">
    <source>
        <dbReference type="ARBA" id="ARBA00004236"/>
    </source>
</evidence>
<dbReference type="PANTHER" id="PTHR30469">
    <property type="entry name" value="MULTIDRUG RESISTANCE PROTEIN MDTA"/>
    <property type="match status" value="1"/>
</dbReference>
<dbReference type="SUPFAM" id="SSF111369">
    <property type="entry name" value="HlyD-like secretion proteins"/>
    <property type="match status" value="1"/>
</dbReference>
<dbReference type="Pfam" id="PF25944">
    <property type="entry name" value="Beta-barrel_RND"/>
    <property type="match status" value="1"/>
</dbReference>
<keyword evidence="14" id="KW-1185">Reference proteome</keyword>
<keyword evidence="6" id="KW-0175">Coiled coil</keyword>
<feature type="region of interest" description="Disordered" evidence="7">
    <location>
        <begin position="398"/>
        <end position="432"/>
    </location>
</feature>
<organism evidence="13 14">
    <name type="scientific">Pelomonas dachongensis</name>
    <dbReference type="NCBI Taxonomy" id="3299029"/>
    <lineage>
        <taxon>Bacteria</taxon>
        <taxon>Pseudomonadati</taxon>
        <taxon>Pseudomonadota</taxon>
        <taxon>Betaproteobacteria</taxon>
        <taxon>Burkholderiales</taxon>
        <taxon>Sphaerotilaceae</taxon>
        <taxon>Roseateles</taxon>
    </lineage>
</organism>
<reference evidence="13 14" key="1">
    <citation type="submission" date="2024-09" db="EMBL/GenBank/DDBJ databases">
        <title>Novel species of the genus Pelomonas and Roseateles isolated from streams.</title>
        <authorList>
            <person name="Lu H."/>
        </authorList>
    </citation>
    <scope>NUCLEOTIDE SEQUENCE [LARGE SCALE GENOMIC DNA]</scope>
    <source>
        <strain evidence="13 14">DC23W</strain>
    </source>
</reference>
<evidence type="ECO:0000259" key="12">
    <source>
        <dbReference type="Pfam" id="PF25989"/>
    </source>
</evidence>
<evidence type="ECO:0000313" key="13">
    <source>
        <dbReference type="EMBL" id="MFG6415600.1"/>
    </source>
</evidence>
<dbReference type="Pfam" id="PF25989">
    <property type="entry name" value="YknX_C"/>
    <property type="match status" value="1"/>
</dbReference>
<gene>
    <name evidence="13" type="ORF">ACG02S_17025</name>
</gene>
<dbReference type="NCBIfam" id="TIGR01730">
    <property type="entry name" value="RND_mfp"/>
    <property type="match status" value="1"/>
</dbReference>
<keyword evidence="5 8" id="KW-0472">Membrane</keyword>
<comment type="subcellular location">
    <subcellularLocation>
        <location evidence="1">Cell membrane</location>
    </subcellularLocation>
</comment>
<dbReference type="PANTHER" id="PTHR30469:SF12">
    <property type="entry name" value="MULTIDRUG RESISTANCE PROTEIN MDTA"/>
    <property type="match status" value="1"/>
</dbReference>
<dbReference type="Gene3D" id="2.40.30.170">
    <property type="match status" value="1"/>
</dbReference>
<feature type="compositionally biased region" description="Low complexity" evidence="7">
    <location>
        <begin position="418"/>
        <end position="432"/>
    </location>
</feature>
<keyword evidence="8" id="KW-1133">Transmembrane helix</keyword>
<name>A0ABW7EQB2_9BURK</name>
<keyword evidence="8" id="KW-0812">Transmembrane</keyword>
<evidence type="ECO:0000259" key="9">
    <source>
        <dbReference type="Pfam" id="PF25876"/>
    </source>
</evidence>
<evidence type="ECO:0000259" key="10">
    <source>
        <dbReference type="Pfam" id="PF25917"/>
    </source>
</evidence>
<keyword evidence="3" id="KW-1003">Cell membrane</keyword>
<dbReference type="RefSeq" id="WP_394471670.1">
    <property type="nucleotide sequence ID" value="NZ_JBIGHY010000006.1"/>
</dbReference>
<evidence type="ECO:0000259" key="11">
    <source>
        <dbReference type="Pfam" id="PF25944"/>
    </source>
</evidence>
<feature type="domain" description="Multidrug resistance protein MdtA-like beta-barrel" evidence="11">
    <location>
        <begin position="245"/>
        <end position="327"/>
    </location>
</feature>
<proteinExistence type="inferred from homology"/>
<accession>A0ABW7EQB2</accession>
<dbReference type="InterPro" id="IPR058625">
    <property type="entry name" value="MdtA-like_BSH"/>
</dbReference>
<feature type="domain" description="Multidrug resistance protein MdtA-like alpha-helical hairpin" evidence="9">
    <location>
        <begin position="139"/>
        <end position="207"/>
    </location>
</feature>
<feature type="domain" description="YknX-like C-terminal permuted SH3-like" evidence="12">
    <location>
        <begin position="332"/>
        <end position="398"/>
    </location>
</feature>
<dbReference type="Pfam" id="PF25917">
    <property type="entry name" value="BSH_RND"/>
    <property type="match status" value="1"/>
</dbReference>
<dbReference type="NCBIfam" id="NF008589">
    <property type="entry name" value="PRK11556.1"/>
    <property type="match status" value="1"/>
</dbReference>
<evidence type="ECO:0000256" key="5">
    <source>
        <dbReference type="ARBA" id="ARBA00023136"/>
    </source>
</evidence>
<dbReference type="InterPro" id="IPR006143">
    <property type="entry name" value="RND_pump_MFP"/>
</dbReference>
<feature type="transmembrane region" description="Helical" evidence="8">
    <location>
        <begin position="12"/>
        <end position="35"/>
    </location>
</feature>
<dbReference type="Gene3D" id="1.10.287.470">
    <property type="entry name" value="Helix hairpin bin"/>
    <property type="match status" value="1"/>
</dbReference>
<evidence type="ECO:0000256" key="8">
    <source>
        <dbReference type="SAM" id="Phobius"/>
    </source>
</evidence>
<feature type="domain" description="Multidrug resistance protein MdtA-like barrel-sandwich hybrid" evidence="10">
    <location>
        <begin position="97"/>
        <end position="239"/>
    </location>
</feature>
<comment type="similarity">
    <text evidence="2">Belongs to the membrane fusion protein (MFP) (TC 8.A.1) family.</text>
</comment>
<dbReference type="InterPro" id="IPR058624">
    <property type="entry name" value="MdtA-like_HH"/>
</dbReference>
<dbReference type="EMBL" id="JBIGHY010000006">
    <property type="protein sequence ID" value="MFG6415600.1"/>
    <property type="molecule type" value="Genomic_DNA"/>
</dbReference>
<evidence type="ECO:0000256" key="4">
    <source>
        <dbReference type="ARBA" id="ARBA00022519"/>
    </source>
</evidence>
<evidence type="ECO:0000313" key="14">
    <source>
        <dbReference type="Proteomes" id="UP001606300"/>
    </source>
</evidence>
<protein>
    <submittedName>
        <fullName evidence="13">MdtA/MuxA family multidrug efflux RND transporter periplasmic adaptor subunit</fullName>
    </submittedName>
</protein>
<evidence type="ECO:0000256" key="3">
    <source>
        <dbReference type="ARBA" id="ARBA00022475"/>
    </source>
</evidence>
<keyword evidence="4" id="KW-0997">Cell inner membrane</keyword>
<evidence type="ECO:0000256" key="7">
    <source>
        <dbReference type="SAM" id="MobiDB-lite"/>
    </source>
</evidence>
<dbReference type="Gene3D" id="2.40.420.20">
    <property type="match status" value="1"/>
</dbReference>
<feature type="coiled-coil region" evidence="6">
    <location>
        <begin position="138"/>
        <end position="165"/>
    </location>
</feature>
<dbReference type="Gene3D" id="2.40.50.100">
    <property type="match status" value="1"/>
</dbReference>
<feature type="compositionally biased region" description="Gly residues" evidence="7">
    <location>
        <begin position="55"/>
        <end position="66"/>
    </location>
</feature>